<dbReference type="PROSITE" id="PS50181">
    <property type="entry name" value="FBOX"/>
    <property type="match status" value="1"/>
</dbReference>
<dbReference type="InterPro" id="IPR017451">
    <property type="entry name" value="F-box-assoc_interact_dom"/>
</dbReference>
<dbReference type="InterPro" id="IPR036047">
    <property type="entry name" value="F-box-like_dom_sf"/>
</dbReference>
<evidence type="ECO:0000259" key="1">
    <source>
        <dbReference type="PROSITE" id="PS50181"/>
    </source>
</evidence>
<protein>
    <recommendedName>
        <fullName evidence="1">F-box domain-containing protein</fullName>
    </recommendedName>
</protein>
<dbReference type="InParanoid" id="A0A2G5EPS2"/>
<dbReference type="Proteomes" id="UP000230069">
    <property type="component" value="Unassembled WGS sequence"/>
</dbReference>
<proteinExistence type="predicted"/>
<dbReference type="NCBIfam" id="TIGR01640">
    <property type="entry name" value="F_box_assoc_1"/>
    <property type="match status" value="1"/>
</dbReference>
<keyword evidence="3" id="KW-1185">Reference proteome</keyword>
<accession>A0A2G5EPS2</accession>
<name>A0A2G5EPS2_AQUCA</name>
<dbReference type="SUPFAM" id="SSF81383">
    <property type="entry name" value="F-box domain"/>
    <property type="match status" value="1"/>
</dbReference>
<sequence length="412" mass="46638">MEDNNNKKEKSIALPDEMILDILSFLPIKSLMRFRCVNKTLLQLFTTDPQFAQLYLNKSNRKNTTILAIRHELQQLQDKSLVYSSAVNIRSECDKVAVPLELPFYRGGTYSYIIGGISNGLVLVNLDDDKEKVFIWNPLTNDYIDIPYPPTPDHYCCEIRGFGFGFIQATNQYKVIRFCDCNYTPFDEGDEQSHVSVYTLGIDSSWRNLKDISYYSICLDCTAPLVNGVIHWNAFTGSIFLDDKRILSFDMKDEIFGEIPHPKHINANYPESFYDSRDCGENIQVWVMQEYGVANSWTKQFTIGRPDICGSFTTLQPISVPQKEKTLPKTSILIDTITPLQVILYDPETNSVTNLEEFGLHLKEAFNYTPSLISPRVISGDGDLLAVRHKASTPSLISPGATSGVTSRFAIL</sequence>
<dbReference type="STRING" id="218851.A0A2G5EPS2"/>
<reference evidence="2 3" key="1">
    <citation type="submission" date="2017-09" db="EMBL/GenBank/DDBJ databases">
        <title>WGS assembly of Aquilegia coerulea Goldsmith.</title>
        <authorList>
            <person name="Hodges S."/>
            <person name="Kramer E."/>
            <person name="Nordborg M."/>
            <person name="Tomkins J."/>
            <person name="Borevitz J."/>
            <person name="Derieg N."/>
            <person name="Yan J."/>
            <person name="Mihaltcheva S."/>
            <person name="Hayes R.D."/>
            <person name="Rokhsar D."/>
        </authorList>
    </citation>
    <scope>NUCLEOTIDE SEQUENCE [LARGE SCALE GENOMIC DNA]</scope>
    <source>
        <strain evidence="3">cv. Goldsmith</strain>
    </source>
</reference>
<dbReference type="Pfam" id="PF00646">
    <property type="entry name" value="F-box"/>
    <property type="match status" value="1"/>
</dbReference>
<gene>
    <name evidence="2" type="ORF">AQUCO_00600465v1</name>
</gene>
<dbReference type="InterPro" id="IPR006527">
    <property type="entry name" value="F-box-assoc_dom_typ1"/>
</dbReference>
<dbReference type="InterPro" id="IPR050796">
    <property type="entry name" value="SCF_F-box_component"/>
</dbReference>
<dbReference type="OrthoDB" id="5314306at2759"/>
<evidence type="ECO:0000313" key="3">
    <source>
        <dbReference type="Proteomes" id="UP000230069"/>
    </source>
</evidence>
<organism evidence="2 3">
    <name type="scientific">Aquilegia coerulea</name>
    <name type="common">Rocky mountain columbine</name>
    <dbReference type="NCBI Taxonomy" id="218851"/>
    <lineage>
        <taxon>Eukaryota</taxon>
        <taxon>Viridiplantae</taxon>
        <taxon>Streptophyta</taxon>
        <taxon>Embryophyta</taxon>
        <taxon>Tracheophyta</taxon>
        <taxon>Spermatophyta</taxon>
        <taxon>Magnoliopsida</taxon>
        <taxon>Ranunculales</taxon>
        <taxon>Ranunculaceae</taxon>
        <taxon>Thalictroideae</taxon>
        <taxon>Aquilegia</taxon>
    </lineage>
</organism>
<dbReference type="SMART" id="SM00256">
    <property type="entry name" value="FBOX"/>
    <property type="match status" value="1"/>
</dbReference>
<dbReference type="Gene3D" id="1.20.1280.50">
    <property type="match status" value="1"/>
</dbReference>
<evidence type="ECO:0000313" key="2">
    <source>
        <dbReference type="EMBL" id="PIA57754.1"/>
    </source>
</evidence>
<dbReference type="PANTHER" id="PTHR31672:SF13">
    <property type="entry name" value="F-BOX PROTEIN CPR30-LIKE"/>
    <property type="match status" value="1"/>
</dbReference>
<dbReference type="EMBL" id="KZ305023">
    <property type="protein sequence ID" value="PIA57754.1"/>
    <property type="molecule type" value="Genomic_DNA"/>
</dbReference>
<dbReference type="FunCoup" id="A0A2G5EPS2">
    <property type="interactions" value="7"/>
</dbReference>
<dbReference type="AlphaFoldDB" id="A0A2G5EPS2"/>
<dbReference type="Pfam" id="PF07734">
    <property type="entry name" value="FBA_1"/>
    <property type="match status" value="1"/>
</dbReference>
<dbReference type="PANTHER" id="PTHR31672">
    <property type="entry name" value="BNACNNG10540D PROTEIN"/>
    <property type="match status" value="1"/>
</dbReference>
<dbReference type="InterPro" id="IPR001810">
    <property type="entry name" value="F-box_dom"/>
</dbReference>
<feature type="domain" description="F-box" evidence="1">
    <location>
        <begin position="8"/>
        <end position="54"/>
    </location>
</feature>